<dbReference type="GO" id="GO:0015813">
    <property type="term" value="P:L-glutamate transmembrane transport"/>
    <property type="evidence" value="ECO:0007669"/>
    <property type="project" value="InterPro"/>
</dbReference>
<reference evidence="2 3" key="1">
    <citation type="submission" date="2018-03" db="EMBL/GenBank/DDBJ databases">
        <title>Genomic Encyclopedia of Type Strains, Phase III (KMG-III): the genomes of soil and plant-associated and newly described type strains.</title>
        <authorList>
            <person name="Whitman W."/>
        </authorList>
    </citation>
    <scope>NUCLEOTIDE SEQUENCE [LARGE SCALE GENOMIC DNA]</scope>
    <source>
        <strain evidence="2 3">CGMCC 4.7104</strain>
    </source>
</reference>
<dbReference type="AlphaFoldDB" id="A0A2T0MXU7"/>
<evidence type="ECO:0000313" key="3">
    <source>
        <dbReference type="Proteomes" id="UP000238312"/>
    </source>
</evidence>
<feature type="transmembrane region" description="Helical" evidence="1">
    <location>
        <begin position="67"/>
        <end position="86"/>
    </location>
</feature>
<dbReference type="Pfam" id="PF03616">
    <property type="entry name" value="Glt_symporter"/>
    <property type="match status" value="1"/>
</dbReference>
<dbReference type="PANTHER" id="PTHR36178:SF1">
    <property type="entry name" value="SODIUM_GLUTAMATE SYMPORTER"/>
    <property type="match status" value="1"/>
</dbReference>
<evidence type="ECO:0000313" key="2">
    <source>
        <dbReference type="EMBL" id="PRX64074.1"/>
    </source>
</evidence>
<feature type="transmembrane region" description="Helical" evidence="1">
    <location>
        <begin position="6"/>
        <end position="25"/>
    </location>
</feature>
<dbReference type="GO" id="GO:0016020">
    <property type="term" value="C:membrane"/>
    <property type="evidence" value="ECO:0007669"/>
    <property type="project" value="InterPro"/>
</dbReference>
<dbReference type="Proteomes" id="UP000238312">
    <property type="component" value="Unassembled WGS sequence"/>
</dbReference>
<feature type="transmembrane region" description="Helical" evidence="1">
    <location>
        <begin position="32"/>
        <end position="55"/>
    </location>
</feature>
<evidence type="ECO:0000256" key="1">
    <source>
        <dbReference type="SAM" id="Phobius"/>
    </source>
</evidence>
<comment type="caution">
    <text evidence="2">The sequence shown here is derived from an EMBL/GenBank/DDBJ whole genome shotgun (WGS) entry which is preliminary data.</text>
</comment>
<protein>
    <submittedName>
        <fullName evidence="2">ESS family glutamate:Na+ symporter</fullName>
    </submittedName>
</protein>
<keyword evidence="3" id="KW-1185">Reference proteome</keyword>
<keyword evidence="1" id="KW-1133">Transmembrane helix</keyword>
<dbReference type="RefSeq" id="WP_181307617.1">
    <property type="nucleotide sequence ID" value="NZ_PVNG01000009.1"/>
</dbReference>
<dbReference type="PANTHER" id="PTHR36178">
    <property type="entry name" value="SLR0625 PROTEIN"/>
    <property type="match status" value="1"/>
</dbReference>
<feature type="transmembrane region" description="Helical" evidence="1">
    <location>
        <begin position="414"/>
        <end position="433"/>
    </location>
</feature>
<feature type="transmembrane region" description="Helical" evidence="1">
    <location>
        <begin position="355"/>
        <end position="376"/>
    </location>
</feature>
<feature type="transmembrane region" description="Helical" evidence="1">
    <location>
        <begin position="232"/>
        <end position="250"/>
    </location>
</feature>
<feature type="transmembrane region" description="Helical" evidence="1">
    <location>
        <begin position="131"/>
        <end position="153"/>
    </location>
</feature>
<proteinExistence type="predicted"/>
<name>A0A2T0MXU7_9ACTN</name>
<dbReference type="InterPro" id="IPR004445">
    <property type="entry name" value="GltS"/>
</dbReference>
<feature type="transmembrane region" description="Helical" evidence="1">
    <location>
        <begin position="165"/>
        <end position="188"/>
    </location>
</feature>
<gene>
    <name evidence="2" type="ORF">B0I32_1092</name>
</gene>
<feature type="transmembrane region" description="Helical" evidence="1">
    <location>
        <begin position="324"/>
        <end position="343"/>
    </location>
</feature>
<sequence length="458" mass="48504">MELTVWSLVGDLGIICTLLVLAQILRAKVRLFQVLFLPASITAGLAGLLLGPNALDVLPFSEAIGQYPGVLIVLIMSAVPLGHALRGGRRMAARVGALYSYSQAGEVFMWGLGLAFGLALLGPLWGVPDGFGLLLALSWAGGFGTAAAAGSAFEARGWQDATSLGYTAATMGVVVCIVGGLIITKWAARKGEAGSLTRFDELPDELRTGVVPEADRRPIGTGTLSSNSLESLTLHLGLILIPAVAGYFLGQYLTQLWPDISIPVFALGFLAGLALQGVITLTRTERHVDRETVTTLSSTFSDLLVAFAITSIVPRVIADNAVPLAVLLVFGLVYCVVLLRYVTPLFFRTRWFERAIFTWGWMTGSVATGIALLRIVDPRNRSRTLEDFGLAYLGVAPVEILLITTAPIVVTAGFAWGLAGACVAFGVVTLVLARVFGWWGLPAAAGAEEEPAPQEAPR</sequence>
<feature type="transmembrane region" description="Helical" evidence="1">
    <location>
        <begin position="299"/>
        <end position="317"/>
    </location>
</feature>
<keyword evidence="1" id="KW-0472">Membrane</keyword>
<dbReference type="GO" id="GO:0015501">
    <property type="term" value="F:glutamate:sodium symporter activity"/>
    <property type="evidence" value="ECO:0007669"/>
    <property type="project" value="InterPro"/>
</dbReference>
<keyword evidence="1" id="KW-0812">Transmembrane</keyword>
<feature type="transmembrane region" description="Helical" evidence="1">
    <location>
        <begin position="262"/>
        <end position="279"/>
    </location>
</feature>
<dbReference type="EMBL" id="PVNG01000009">
    <property type="protein sequence ID" value="PRX64074.1"/>
    <property type="molecule type" value="Genomic_DNA"/>
</dbReference>
<feature type="transmembrane region" description="Helical" evidence="1">
    <location>
        <begin position="388"/>
        <end position="408"/>
    </location>
</feature>
<feature type="transmembrane region" description="Helical" evidence="1">
    <location>
        <begin position="107"/>
        <end position="125"/>
    </location>
</feature>
<organism evidence="2 3">
    <name type="scientific">Nonomuraea fuscirosea</name>
    <dbReference type="NCBI Taxonomy" id="1291556"/>
    <lineage>
        <taxon>Bacteria</taxon>
        <taxon>Bacillati</taxon>
        <taxon>Actinomycetota</taxon>
        <taxon>Actinomycetes</taxon>
        <taxon>Streptosporangiales</taxon>
        <taxon>Streptosporangiaceae</taxon>
        <taxon>Nonomuraea</taxon>
    </lineage>
</organism>
<accession>A0A2T0MXU7</accession>